<feature type="non-terminal residue" evidence="6">
    <location>
        <position position="356"/>
    </location>
</feature>
<dbReference type="EMBL" id="PRLP01000026">
    <property type="protein sequence ID" value="PPC77721.1"/>
    <property type="molecule type" value="Genomic_DNA"/>
</dbReference>
<comment type="cofactor">
    <cofactor evidence="1">
        <name>pyridoxal 5'-phosphate</name>
        <dbReference type="ChEBI" id="CHEBI:597326"/>
    </cofactor>
</comment>
<reference evidence="6 7" key="1">
    <citation type="submission" date="2018-02" db="EMBL/GenBank/DDBJ databases">
        <title>novel marine gammaproteobacteria from coastal saline agro ecosystem.</title>
        <authorList>
            <person name="Krishnan R."/>
            <person name="Ramesh Kumar N."/>
        </authorList>
    </citation>
    <scope>NUCLEOTIDE SEQUENCE [LARGE SCALE GENOMIC DNA]</scope>
    <source>
        <strain evidence="6 7">228</strain>
    </source>
</reference>
<dbReference type="PANTHER" id="PTHR48097">
    <property type="entry name" value="L-THREONINE ALDOLASE-RELATED"/>
    <property type="match status" value="1"/>
</dbReference>
<dbReference type="PIRSF" id="PIRSF038940">
    <property type="entry name" value="Low_specificity_LTA"/>
    <property type="match status" value="1"/>
</dbReference>
<dbReference type="Proteomes" id="UP000238196">
    <property type="component" value="Unassembled WGS sequence"/>
</dbReference>
<evidence type="ECO:0000313" key="6">
    <source>
        <dbReference type="EMBL" id="PPC77721.1"/>
    </source>
</evidence>
<protein>
    <submittedName>
        <fullName evidence="6">Low specificity L-threonine aldolase</fullName>
    </submittedName>
</protein>
<feature type="domain" description="Aromatic amino acid beta-eliminating lyase/threonine aldolase" evidence="5">
    <location>
        <begin position="9"/>
        <end position="294"/>
    </location>
</feature>
<dbReference type="Gene3D" id="3.90.1150.10">
    <property type="entry name" value="Aspartate Aminotransferase, domain 1"/>
    <property type="match status" value="1"/>
</dbReference>
<dbReference type="OrthoDB" id="5288796at2"/>
<evidence type="ECO:0000256" key="1">
    <source>
        <dbReference type="ARBA" id="ARBA00001933"/>
    </source>
</evidence>
<dbReference type="CDD" id="cd06502">
    <property type="entry name" value="TA_like"/>
    <property type="match status" value="1"/>
</dbReference>
<comment type="subunit">
    <text evidence="3">Homotetramer.</text>
</comment>
<evidence type="ECO:0000256" key="4">
    <source>
        <dbReference type="ARBA" id="ARBA00022898"/>
    </source>
</evidence>
<dbReference type="GO" id="GO:0006567">
    <property type="term" value="P:L-threonine catabolic process"/>
    <property type="evidence" value="ECO:0007669"/>
    <property type="project" value="InterPro"/>
</dbReference>
<dbReference type="Pfam" id="PF01212">
    <property type="entry name" value="Beta_elim_lyase"/>
    <property type="match status" value="1"/>
</dbReference>
<dbReference type="InterPro" id="IPR015424">
    <property type="entry name" value="PyrdxlP-dep_Trfase"/>
</dbReference>
<dbReference type="AlphaFoldDB" id="A0A2S5KS86"/>
<name>A0A2S5KS86_9PROT</name>
<dbReference type="InterPro" id="IPR026273">
    <property type="entry name" value="Low_specificity_L-TA_bact"/>
</dbReference>
<evidence type="ECO:0000259" key="5">
    <source>
        <dbReference type="Pfam" id="PF01212"/>
    </source>
</evidence>
<dbReference type="InterPro" id="IPR015422">
    <property type="entry name" value="PyrdxlP-dep_Trfase_small"/>
</dbReference>
<accession>A0A2S5KS86</accession>
<evidence type="ECO:0000313" key="7">
    <source>
        <dbReference type="Proteomes" id="UP000238196"/>
    </source>
</evidence>
<dbReference type="Gene3D" id="3.40.640.10">
    <property type="entry name" value="Type I PLP-dependent aspartate aminotransferase-like (Major domain)"/>
    <property type="match status" value="1"/>
</dbReference>
<proteinExistence type="inferred from homology"/>
<dbReference type="InterPro" id="IPR001597">
    <property type="entry name" value="ArAA_b-elim_lyase/Thr_aldolase"/>
</dbReference>
<organism evidence="6 7">
    <name type="scientific">Proteobacteria bacterium 228</name>
    <dbReference type="NCBI Taxonomy" id="2083153"/>
    <lineage>
        <taxon>Bacteria</taxon>
        <taxon>Pseudomonadati</taxon>
        <taxon>Pseudomonadota</taxon>
    </lineage>
</organism>
<evidence type="ECO:0000256" key="3">
    <source>
        <dbReference type="ARBA" id="ARBA00011881"/>
    </source>
</evidence>
<dbReference type="GO" id="GO:0004793">
    <property type="term" value="F:threonine aldolase activity"/>
    <property type="evidence" value="ECO:0007669"/>
    <property type="project" value="InterPro"/>
</dbReference>
<gene>
    <name evidence="6" type="ORF">C4K68_08605</name>
</gene>
<dbReference type="PANTHER" id="PTHR48097:SF5">
    <property type="entry name" value="LOW SPECIFICITY L-THREONINE ALDOLASE"/>
    <property type="match status" value="1"/>
</dbReference>
<comment type="similarity">
    <text evidence="2">Belongs to the threonine aldolase family.</text>
</comment>
<evidence type="ECO:0000256" key="2">
    <source>
        <dbReference type="ARBA" id="ARBA00006966"/>
    </source>
</evidence>
<sequence length="356" mass="37288">MTSSLRPAFHSDNVAGASPQVLAAITEAAAGSAVPYGGDELSNRVADRLADIFDCELSVALVATGTAANCLALSSLTPPWGAVLCHADSHIHNDENTAPEFFTGGARLISVTGAEGKLDPQMLSAALTRRQGDVHSPQPATVSITQITEVGSLYSLTEIQDIGEICRQAGVPLHMDGARFANALVALDCSPAAMTWQAGVTALSLGASKNGVLAAEAVVLFDTSKSDELAYRRKRSGHLFSKMRLLSAQLDAYLQDDLWLHNARHANAMAARLATGLAAVPGVQILGKAEANMLFCQLPQPMIARLLAEGYGFYTGRWAPGVVRLVTSFATTAAEVDAFIAGAAACAEPRQKGDNM</sequence>
<dbReference type="InterPro" id="IPR015421">
    <property type="entry name" value="PyrdxlP-dep_Trfase_major"/>
</dbReference>
<dbReference type="SUPFAM" id="SSF53383">
    <property type="entry name" value="PLP-dependent transferases"/>
    <property type="match status" value="1"/>
</dbReference>
<keyword evidence="4" id="KW-0663">Pyridoxal phosphate</keyword>
<comment type="caution">
    <text evidence="6">The sequence shown here is derived from an EMBL/GenBank/DDBJ whole genome shotgun (WGS) entry which is preliminary data.</text>
</comment>